<dbReference type="InterPro" id="IPR029063">
    <property type="entry name" value="SAM-dependent_MTases_sf"/>
</dbReference>
<organism evidence="3">
    <name type="scientific">marine metagenome</name>
    <dbReference type="NCBI Taxonomy" id="408172"/>
    <lineage>
        <taxon>unclassified sequences</taxon>
        <taxon>metagenomes</taxon>
        <taxon>ecological metagenomes</taxon>
    </lineage>
</organism>
<proteinExistence type="predicted"/>
<dbReference type="CDD" id="cd02440">
    <property type="entry name" value="AdoMet_MTases"/>
    <property type="match status" value="1"/>
</dbReference>
<protein>
    <recommendedName>
        <fullName evidence="4">Methyltransferase small domain-containing protein</fullName>
    </recommendedName>
</protein>
<dbReference type="AlphaFoldDB" id="A0A381PIM9"/>
<dbReference type="GO" id="GO:0003676">
    <property type="term" value="F:nucleic acid binding"/>
    <property type="evidence" value="ECO:0007669"/>
    <property type="project" value="InterPro"/>
</dbReference>
<dbReference type="GO" id="GO:0008168">
    <property type="term" value="F:methyltransferase activity"/>
    <property type="evidence" value="ECO:0007669"/>
    <property type="project" value="UniProtKB-KW"/>
</dbReference>
<dbReference type="PIRSF" id="PIRSF004553">
    <property type="entry name" value="CHP00095"/>
    <property type="match status" value="1"/>
</dbReference>
<accession>A0A381PIM9</accession>
<keyword evidence="2" id="KW-0808">Transferase</keyword>
<evidence type="ECO:0008006" key="4">
    <source>
        <dbReference type="Google" id="ProtNLM"/>
    </source>
</evidence>
<dbReference type="PANTHER" id="PTHR43542:SF1">
    <property type="entry name" value="METHYLTRANSFERASE"/>
    <property type="match status" value="1"/>
</dbReference>
<dbReference type="PROSITE" id="PS00092">
    <property type="entry name" value="N6_MTASE"/>
    <property type="match status" value="1"/>
</dbReference>
<name>A0A381PIM9_9ZZZZ</name>
<evidence type="ECO:0000256" key="2">
    <source>
        <dbReference type="ARBA" id="ARBA00022679"/>
    </source>
</evidence>
<dbReference type="PANTHER" id="PTHR43542">
    <property type="entry name" value="METHYLTRANSFERASE"/>
    <property type="match status" value="1"/>
</dbReference>
<evidence type="ECO:0000313" key="3">
    <source>
        <dbReference type="EMBL" id="SUZ66866.1"/>
    </source>
</evidence>
<keyword evidence="1" id="KW-0489">Methyltransferase</keyword>
<dbReference type="SUPFAM" id="SSF53335">
    <property type="entry name" value="S-adenosyl-L-methionine-dependent methyltransferases"/>
    <property type="match status" value="1"/>
</dbReference>
<gene>
    <name evidence="3" type="ORF">METZ01_LOCUS19720</name>
</gene>
<reference evidence="3" key="1">
    <citation type="submission" date="2018-05" db="EMBL/GenBank/DDBJ databases">
        <authorList>
            <person name="Lanie J.A."/>
            <person name="Ng W.-L."/>
            <person name="Kazmierczak K.M."/>
            <person name="Andrzejewski T.M."/>
            <person name="Davidsen T.M."/>
            <person name="Wayne K.J."/>
            <person name="Tettelin H."/>
            <person name="Glass J.I."/>
            <person name="Rusch D."/>
            <person name="Podicherti R."/>
            <person name="Tsui H.-C.T."/>
            <person name="Winkler M.E."/>
        </authorList>
    </citation>
    <scope>NUCLEOTIDE SEQUENCE</scope>
</reference>
<dbReference type="NCBIfam" id="TIGR00095">
    <property type="entry name" value="16S rRNA (guanine(966)-N(2))-methyltransferase RsmD"/>
    <property type="match status" value="1"/>
</dbReference>
<dbReference type="EMBL" id="UINC01000995">
    <property type="protein sequence ID" value="SUZ66866.1"/>
    <property type="molecule type" value="Genomic_DNA"/>
</dbReference>
<dbReference type="Pfam" id="PF03602">
    <property type="entry name" value="Cons_hypoth95"/>
    <property type="match status" value="1"/>
</dbReference>
<dbReference type="Gene3D" id="3.40.50.150">
    <property type="entry name" value="Vaccinia Virus protein VP39"/>
    <property type="match status" value="1"/>
</dbReference>
<dbReference type="InterPro" id="IPR002052">
    <property type="entry name" value="DNA_methylase_N6_adenine_CS"/>
</dbReference>
<dbReference type="GO" id="GO:0031167">
    <property type="term" value="P:rRNA methylation"/>
    <property type="evidence" value="ECO:0007669"/>
    <property type="project" value="InterPro"/>
</dbReference>
<sequence>MPRTKNAPLQRNRGRLRIIGGQWKRHTLYFKGGADLRPTPDAIREKLFNWLAPVIEGARCLDLFCGSGALGFEAASRGATQVVLVDNNRQCYEEINKNRERLGAHQIRVYCEDALEWLGSNNQAFDIVFLDPPYNSDLARRSIARLQSHQLAPGTMVYVETERRLKLTYPKHWEELRSGHAGQVSCRLFQITFSDQLDGLI</sequence>
<evidence type="ECO:0000256" key="1">
    <source>
        <dbReference type="ARBA" id="ARBA00022603"/>
    </source>
</evidence>
<dbReference type="InterPro" id="IPR004398">
    <property type="entry name" value="RNA_MeTrfase_RsmD"/>
</dbReference>